<name>A0A6G8Q017_9ACTN</name>
<keyword evidence="3" id="KW-1185">Reference proteome</keyword>
<feature type="transmembrane region" description="Helical" evidence="1">
    <location>
        <begin position="81"/>
        <end position="103"/>
    </location>
</feature>
<reference evidence="2 3" key="1">
    <citation type="submission" date="2019-10" db="EMBL/GenBank/DDBJ databases">
        <title>Rubrobacter sp nov SCSIO 52915 isolated from a deep-sea sediment in the South China Sea.</title>
        <authorList>
            <person name="Chen R.W."/>
        </authorList>
    </citation>
    <scope>NUCLEOTIDE SEQUENCE [LARGE SCALE GENOMIC DNA]</scope>
    <source>
        <strain evidence="2 3">SCSIO 52915</strain>
    </source>
</reference>
<gene>
    <name evidence="2" type="ORF">GBA65_16225</name>
</gene>
<protein>
    <submittedName>
        <fullName evidence="2">Uncharacterized protein</fullName>
    </submittedName>
</protein>
<keyword evidence="1" id="KW-0812">Transmembrane</keyword>
<dbReference type="AlphaFoldDB" id="A0A6G8Q017"/>
<keyword evidence="1" id="KW-1133">Transmembrane helix</keyword>
<evidence type="ECO:0000313" key="2">
    <source>
        <dbReference type="EMBL" id="QIN79819.1"/>
    </source>
</evidence>
<evidence type="ECO:0000256" key="1">
    <source>
        <dbReference type="SAM" id="Phobius"/>
    </source>
</evidence>
<keyword evidence="1" id="KW-0472">Membrane</keyword>
<organism evidence="2 3">
    <name type="scientific">Rubrobacter marinus</name>
    <dbReference type="NCBI Taxonomy" id="2653852"/>
    <lineage>
        <taxon>Bacteria</taxon>
        <taxon>Bacillati</taxon>
        <taxon>Actinomycetota</taxon>
        <taxon>Rubrobacteria</taxon>
        <taxon>Rubrobacterales</taxon>
        <taxon>Rubrobacteraceae</taxon>
        <taxon>Rubrobacter</taxon>
    </lineage>
</organism>
<feature type="transmembrane region" description="Helical" evidence="1">
    <location>
        <begin position="110"/>
        <end position="131"/>
    </location>
</feature>
<sequence length="151" mass="15258">MGISIVFLLILILFSVLAFFVLARVFRAAASRNEKRPEAEDDEGYQSNTGARQAAMLAGTGLAIGGILSGIGGGIAATSEFLLDSAVPGVSAGVLLGIVAYYLGARRLGTIAVVLSAAALIIGVGISQGALPFVDRTDHNLPAVEPSSSGG</sequence>
<accession>A0A6G8Q017</accession>
<dbReference type="RefSeq" id="WP_166397493.1">
    <property type="nucleotide sequence ID" value="NZ_CP045121.1"/>
</dbReference>
<dbReference type="Proteomes" id="UP000502706">
    <property type="component" value="Chromosome"/>
</dbReference>
<feature type="transmembrane region" description="Helical" evidence="1">
    <location>
        <begin position="54"/>
        <end position="75"/>
    </location>
</feature>
<proteinExistence type="predicted"/>
<dbReference type="KEGG" id="rmar:GBA65_16225"/>
<dbReference type="EMBL" id="CP045121">
    <property type="protein sequence ID" value="QIN79819.1"/>
    <property type="molecule type" value="Genomic_DNA"/>
</dbReference>
<evidence type="ECO:0000313" key="3">
    <source>
        <dbReference type="Proteomes" id="UP000502706"/>
    </source>
</evidence>
<feature type="transmembrane region" description="Helical" evidence="1">
    <location>
        <begin position="6"/>
        <end position="26"/>
    </location>
</feature>